<proteinExistence type="predicted"/>
<dbReference type="GeneID" id="5493508"/>
<dbReference type="RefSeq" id="XP_001597866.1">
    <property type="nucleotide sequence ID" value="XM_001597816.1"/>
</dbReference>
<dbReference type="AlphaFoldDB" id="A7E9T2"/>
<dbReference type="Proteomes" id="UP000001312">
    <property type="component" value="Unassembled WGS sequence"/>
</dbReference>
<dbReference type="InParanoid" id="A7E9T2"/>
<sequence length="50" mass="5713">MPSDVMKVNSGCGCNNRDSRHLYSTTTDTWLRRFKSALKFAPSSRVHEKP</sequence>
<dbReference type="EMBL" id="CH476622">
    <property type="protein sequence ID" value="EDN97134.1"/>
    <property type="molecule type" value="Genomic_DNA"/>
</dbReference>
<evidence type="ECO:0000313" key="1">
    <source>
        <dbReference type="EMBL" id="EDN97134.1"/>
    </source>
</evidence>
<dbReference type="KEGG" id="ssl:SS1G_02062"/>
<name>A7E9T2_SCLS1</name>
<accession>A7E9T2</accession>
<reference evidence="2" key="1">
    <citation type="journal article" date="2011" name="PLoS Genet.">
        <title>Genomic analysis of the necrotrophic fungal pathogens Sclerotinia sclerotiorum and Botrytis cinerea.</title>
        <authorList>
            <person name="Amselem J."/>
            <person name="Cuomo C.A."/>
            <person name="van Kan J.A."/>
            <person name="Viaud M."/>
            <person name="Benito E.P."/>
            <person name="Couloux A."/>
            <person name="Coutinho P.M."/>
            <person name="de Vries R.P."/>
            <person name="Dyer P.S."/>
            <person name="Fillinger S."/>
            <person name="Fournier E."/>
            <person name="Gout L."/>
            <person name="Hahn M."/>
            <person name="Kohn L."/>
            <person name="Lapalu N."/>
            <person name="Plummer K.M."/>
            <person name="Pradier J.M."/>
            <person name="Quevillon E."/>
            <person name="Sharon A."/>
            <person name="Simon A."/>
            <person name="ten Have A."/>
            <person name="Tudzynski B."/>
            <person name="Tudzynski P."/>
            <person name="Wincker P."/>
            <person name="Andrew M."/>
            <person name="Anthouard V."/>
            <person name="Beever R.E."/>
            <person name="Beffa R."/>
            <person name="Benoit I."/>
            <person name="Bouzid O."/>
            <person name="Brault B."/>
            <person name="Chen Z."/>
            <person name="Choquer M."/>
            <person name="Collemare J."/>
            <person name="Cotton P."/>
            <person name="Danchin E.G."/>
            <person name="Da Silva C."/>
            <person name="Gautier A."/>
            <person name="Giraud C."/>
            <person name="Giraud T."/>
            <person name="Gonzalez C."/>
            <person name="Grossetete S."/>
            <person name="Guldener U."/>
            <person name="Henrissat B."/>
            <person name="Howlett B.J."/>
            <person name="Kodira C."/>
            <person name="Kretschmer M."/>
            <person name="Lappartient A."/>
            <person name="Leroch M."/>
            <person name="Levis C."/>
            <person name="Mauceli E."/>
            <person name="Neuveglise C."/>
            <person name="Oeser B."/>
            <person name="Pearson M."/>
            <person name="Poulain J."/>
            <person name="Poussereau N."/>
            <person name="Quesneville H."/>
            <person name="Rascle C."/>
            <person name="Schumacher J."/>
            <person name="Segurens B."/>
            <person name="Sexton A."/>
            <person name="Silva E."/>
            <person name="Sirven C."/>
            <person name="Soanes D.M."/>
            <person name="Talbot N.J."/>
            <person name="Templeton M."/>
            <person name="Yandava C."/>
            <person name="Yarden O."/>
            <person name="Zeng Q."/>
            <person name="Rollins J.A."/>
            <person name="Lebrun M.H."/>
            <person name="Dickman M."/>
        </authorList>
    </citation>
    <scope>NUCLEOTIDE SEQUENCE [LARGE SCALE GENOMIC DNA]</scope>
    <source>
        <strain evidence="2">ATCC 18683 / 1980 / Ss-1</strain>
    </source>
</reference>
<gene>
    <name evidence="1" type="ORF">SS1G_02062</name>
</gene>
<organism evidence="1 2">
    <name type="scientific">Sclerotinia sclerotiorum (strain ATCC 18683 / 1980 / Ss-1)</name>
    <name type="common">White mold</name>
    <name type="synonym">Whetzelinia sclerotiorum</name>
    <dbReference type="NCBI Taxonomy" id="665079"/>
    <lineage>
        <taxon>Eukaryota</taxon>
        <taxon>Fungi</taxon>
        <taxon>Dikarya</taxon>
        <taxon>Ascomycota</taxon>
        <taxon>Pezizomycotina</taxon>
        <taxon>Leotiomycetes</taxon>
        <taxon>Helotiales</taxon>
        <taxon>Sclerotiniaceae</taxon>
        <taxon>Sclerotinia</taxon>
    </lineage>
</organism>
<keyword evidence="2" id="KW-1185">Reference proteome</keyword>
<dbReference type="HOGENOM" id="CLU_3125914_0_0_1"/>
<protein>
    <submittedName>
        <fullName evidence="1">Uncharacterized protein</fullName>
    </submittedName>
</protein>
<evidence type="ECO:0000313" key="2">
    <source>
        <dbReference type="Proteomes" id="UP000001312"/>
    </source>
</evidence>